<organism evidence="1 2">
    <name type="scientific">Clostridium manihotivorum</name>
    <dbReference type="NCBI Taxonomy" id="2320868"/>
    <lineage>
        <taxon>Bacteria</taxon>
        <taxon>Bacillati</taxon>
        <taxon>Bacillota</taxon>
        <taxon>Clostridia</taxon>
        <taxon>Eubacteriales</taxon>
        <taxon>Clostridiaceae</taxon>
        <taxon>Clostridium</taxon>
    </lineage>
</organism>
<dbReference type="KEGG" id="cmah:C1I91_15605"/>
<reference evidence="1 2" key="1">
    <citation type="submission" date="2018-01" db="EMBL/GenBank/DDBJ databases">
        <title>Genome Sequencing and Assembly of Anaerobacter polyendosporus strain CT4.</title>
        <authorList>
            <person name="Tachaapaikoon C."/>
            <person name="Sutheeworapong S."/>
            <person name="Jenjaroenpun P."/>
            <person name="Wongsurawat T."/>
            <person name="Nookeaw I."/>
            <person name="Cheawchanlertfa P."/>
            <person name="Kosugi A."/>
            <person name="Cheevadhanarak S."/>
            <person name="Ratanakhanokchai K."/>
        </authorList>
    </citation>
    <scope>NUCLEOTIDE SEQUENCE [LARGE SCALE GENOMIC DNA]</scope>
    <source>
        <strain evidence="1 2">CT4</strain>
    </source>
</reference>
<evidence type="ECO:0000313" key="2">
    <source>
        <dbReference type="Proteomes" id="UP000286268"/>
    </source>
</evidence>
<name>A0A3R5V911_9CLOT</name>
<protein>
    <recommendedName>
        <fullName evidence="3">DUF45 domain-containing protein</fullName>
    </recommendedName>
</protein>
<evidence type="ECO:0008006" key="3">
    <source>
        <dbReference type="Google" id="ProtNLM"/>
    </source>
</evidence>
<dbReference type="Proteomes" id="UP000286268">
    <property type="component" value="Chromosome"/>
</dbReference>
<proteinExistence type="predicted"/>
<dbReference type="RefSeq" id="WP_128213684.1">
    <property type="nucleotide sequence ID" value="NZ_CP025746.1"/>
</dbReference>
<gene>
    <name evidence="1" type="ORF">C1I91_15605</name>
</gene>
<accession>A0A3R5V911</accession>
<dbReference type="OrthoDB" id="1848142at2"/>
<sequence length="156" mass="18579">MSYDEKDLKRFLEKWQDILRLRDWDIRYVLVNKDWRKSGDIKIDAEDKKAVLLINNFNSRWPNLEELVIHELIHVKLYGMDQLIEGLIYQVFGKNEEDKKLDFAYDKFMRLLETTTEDLAKSFVSVGGEDKELSFGKLKRQINEEIGEGYEISKLQ</sequence>
<evidence type="ECO:0000313" key="1">
    <source>
        <dbReference type="EMBL" id="QAA32951.1"/>
    </source>
</evidence>
<keyword evidence="2" id="KW-1185">Reference proteome</keyword>
<dbReference type="EMBL" id="CP025746">
    <property type="protein sequence ID" value="QAA32951.1"/>
    <property type="molecule type" value="Genomic_DNA"/>
</dbReference>
<dbReference type="AlphaFoldDB" id="A0A3R5V911"/>